<name>T2M7R9_HYDVU</name>
<accession>T2M7R9</accession>
<comment type="subcellular location">
    <subcellularLocation>
        <location evidence="1">Cell projection</location>
        <location evidence="1">Cilium</location>
    </subcellularLocation>
</comment>
<feature type="coiled-coil region" evidence="4">
    <location>
        <begin position="442"/>
        <end position="469"/>
    </location>
</feature>
<dbReference type="AlphaFoldDB" id="T2M7R9"/>
<dbReference type="GO" id="GO:0005929">
    <property type="term" value="C:cilium"/>
    <property type="evidence" value="ECO:0007669"/>
    <property type="project" value="UniProtKB-SubCell"/>
</dbReference>
<keyword evidence="2" id="KW-0969">Cilium</keyword>
<dbReference type="PANTHER" id="PTHR31183:SF1">
    <property type="entry name" value="CILIA- AND FLAGELLA-ASSOCIATED PROTEIN 53"/>
    <property type="match status" value="1"/>
</dbReference>
<sequence length="502" mass="60866">MTYILQRHREFTGPTPHSVAILGRLKSKKPAEHLTLERRKIEELRNQSISEAKYDKLKKLKAVWEMKTDQLLEKSCVMRNIDKHFQEEQKALEIRKEKLKLMLEAEEKKYLLELDCKEEIDQQKLMKDKLEFLKKKRESEKQLYVAEKMEKKFREECHDLRTQLSKQTQNKIFADRNEQLLIKAEKLKKEAEIEHYFAEMCKQDIKCKELQEEIKANEKAKLNQSVIETLNMQRQALENQRQEEKKIKQNEADILKKEVNELKAEENLRNKQIKAKILFAKKEQDLLLKLKKESKAKEKDFDFETQNTYDEVLEKQMIEKKKRQQWKEMNCFMNYTEKTHHQKLQNEKIFEEHIIEEVKKQMIKKDERMQKEKDAKKKLMDDVLKTRRIQVDEKQMLLKEKSAQKLVERQEIEKNIEEYKMLNNERLVRAKKENKKYQMDLLHQIEFEKQKKEKDVIEAKKEFQDMQNSDKQYYKKLLVELNKMDSSKLPLTVLPCIHSKNC</sequence>
<dbReference type="OrthoDB" id="75950at2759"/>
<proteinExistence type="evidence at transcript level"/>
<dbReference type="EMBL" id="HAAD01001743">
    <property type="protein sequence ID" value="CDG67975.1"/>
    <property type="molecule type" value="mRNA"/>
</dbReference>
<feature type="coiled-coil region" evidence="4">
    <location>
        <begin position="341"/>
        <end position="375"/>
    </location>
</feature>
<keyword evidence="4" id="KW-0175">Coiled coil</keyword>
<dbReference type="PANTHER" id="PTHR31183">
    <property type="entry name" value="TRICHOPLEIN KERATIN FILAMENT-BINDING PROTEIN FAMILY MEMBER"/>
    <property type="match status" value="1"/>
</dbReference>
<evidence type="ECO:0000256" key="1">
    <source>
        <dbReference type="ARBA" id="ARBA00004138"/>
    </source>
</evidence>
<feature type="coiled-coil region" evidence="4">
    <location>
        <begin position="223"/>
        <end position="300"/>
    </location>
</feature>
<reference evidence="5" key="1">
    <citation type="journal article" date="2013" name="Genome Biol. Evol.">
        <title>Punctuated emergences of genetic and phenotypic innovations in eumetazoan, bilaterian, euteleostome, and hominidae ancestors.</title>
        <authorList>
            <person name="Wenger Y."/>
            <person name="Galliot B."/>
        </authorList>
    </citation>
    <scope>NUCLEOTIDE SEQUENCE</scope>
    <source>
        <tissue evidence="5">Whole animals</tissue>
    </source>
</reference>
<gene>
    <name evidence="5" type="primary">CCDC11</name>
</gene>
<keyword evidence="3" id="KW-0966">Cell projection</keyword>
<evidence type="ECO:0000313" key="5">
    <source>
        <dbReference type="EMBL" id="CDG67975.1"/>
    </source>
</evidence>
<organism evidence="5">
    <name type="scientific">Hydra vulgaris</name>
    <name type="common">Hydra</name>
    <name type="synonym">Hydra attenuata</name>
    <dbReference type="NCBI Taxonomy" id="6087"/>
    <lineage>
        <taxon>Eukaryota</taxon>
        <taxon>Metazoa</taxon>
        <taxon>Cnidaria</taxon>
        <taxon>Hydrozoa</taxon>
        <taxon>Hydroidolina</taxon>
        <taxon>Anthoathecata</taxon>
        <taxon>Aplanulata</taxon>
        <taxon>Hydridae</taxon>
        <taxon>Hydra</taxon>
    </lineage>
</organism>
<evidence type="ECO:0000256" key="3">
    <source>
        <dbReference type="ARBA" id="ARBA00023273"/>
    </source>
</evidence>
<evidence type="ECO:0000256" key="4">
    <source>
        <dbReference type="SAM" id="Coils"/>
    </source>
</evidence>
<evidence type="ECO:0000256" key="2">
    <source>
        <dbReference type="ARBA" id="ARBA00023069"/>
    </source>
</evidence>
<dbReference type="InterPro" id="IPR043596">
    <property type="entry name" value="CFAP53/TCHP"/>
</dbReference>
<protein>
    <submittedName>
        <fullName evidence="5">Coiled-coil domain-containing protein 11</fullName>
    </submittedName>
</protein>